<dbReference type="InterPro" id="IPR002867">
    <property type="entry name" value="IBR_dom"/>
</dbReference>
<evidence type="ECO:0000313" key="9">
    <source>
        <dbReference type="EMBL" id="KAL1581967.1"/>
    </source>
</evidence>
<evidence type="ECO:0000256" key="4">
    <source>
        <dbReference type="ARBA" id="ARBA00022737"/>
    </source>
</evidence>
<keyword evidence="6" id="KW-0833">Ubl conjugation pathway</keyword>
<evidence type="ECO:0000256" key="3">
    <source>
        <dbReference type="ARBA" id="ARBA00022723"/>
    </source>
</evidence>
<keyword evidence="3" id="KW-0479">Metal-binding</keyword>
<organism evidence="9 10">
    <name type="scientific">Cladosporium halotolerans</name>
    <dbReference type="NCBI Taxonomy" id="1052096"/>
    <lineage>
        <taxon>Eukaryota</taxon>
        <taxon>Fungi</taxon>
        <taxon>Dikarya</taxon>
        <taxon>Ascomycota</taxon>
        <taxon>Pezizomycotina</taxon>
        <taxon>Dothideomycetes</taxon>
        <taxon>Dothideomycetidae</taxon>
        <taxon>Cladosporiales</taxon>
        <taxon>Cladosporiaceae</taxon>
        <taxon>Cladosporium</taxon>
    </lineage>
</organism>
<dbReference type="RefSeq" id="XP_069225074.1">
    <property type="nucleotide sequence ID" value="XM_069378101.1"/>
</dbReference>
<dbReference type="GO" id="GO:0071797">
    <property type="term" value="C:LUBAC complex"/>
    <property type="evidence" value="ECO:0007669"/>
    <property type="project" value="TreeGrafter"/>
</dbReference>
<dbReference type="GO" id="GO:0004842">
    <property type="term" value="F:ubiquitin-protein transferase activity"/>
    <property type="evidence" value="ECO:0007669"/>
    <property type="project" value="TreeGrafter"/>
</dbReference>
<comment type="caution">
    <text evidence="9">The sequence shown here is derived from an EMBL/GenBank/DDBJ whole genome shotgun (WGS) entry which is preliminary data.</text>
</comment>
<gene>
    <name evidence="9" type="ORF">WHR41_09498</name>
</gene>
<keyword evidence="2" id="KW-0808">Transferase</keyword>
<dbReference type="PANTHER" id="PTHR22770">
    <property type="entry name" value="UBIQUITIN CONJUGATING ENZYME 7 INTERACTING PROTEIN-RELATED"/>
    <property type="match status" value="1"/>
</dbReference>
<dbReference type="Gene3D" id="1.20.120.1750">
    <property type="match status" value="1"/>
</dbReference>
<dbReference type="CDD" id="cd22584">
    <property type="entry name" value="Rcat_RBR_unk"/>
    <property type="match status" value="1"/>
</dbReference>
<keyword evidence="4" id="KW-0677">Repeat</keyword>
<dbReference type="PROSITE" id="PS51873">
    <property type="entry name" value="TRIAD"/>
    <property type="match status" value="1"/>
</dbReference>
<evidence type="ECO:0000313" key="10">
    <source>
        <dbReference type="Proteomes" id="UP000803884"/>
    </source>
</evidence>
<comment type="pathway">
    <text evidence="1">Protein modification; protein ubiquitination.</text>
</comment>
<evidence type="ECO:0000256" key="1">
    <source>
        <dbReference type="ARBA" id="ARBA00004906"/>
    </source>
</evidence>
<feature type="domain" description="RING-type" evidence="8">
    <location>
        <begin position="1"/>
        <end position="220"/>
    </location>
</feature>
<dbReference type="PANTHER" id="PTHR22770:SF13">
    <property type="entry name" value="RING-TYPE DOMAIN-CONTAINING PROTEIN"/>
    <property type="match status" value="1"/>
</dbReference>
<protein>
    <recommendedName>
        <fullName evidence="8">RING-type domain-containing protein</fullName>
    </recommendedName>
</protein>
<evidence type="ECO:0000256" key="5">
    <source>
        <dbReference type="ARBA" id="ARBA00022771"/>
    </source>
</evidence>
<keyword evidence="10" id="KW-1185">Reference proteome</keyword>
<sequence>MDTHIECTICGDDVAPGVDGVIINSAAVCKPCLTAVVQRVISGEDPYPAKINNSLFDVGAYEFVYGAALIRAYEEKSREEEVFPAERVYCNCGAFVGKIVKQHNNTPLYAFKICEQHGCHKAYCMICKAPISEYPGQLKLVSHGCESNIARAQQDYDAMANSSERGVQFQICPTCKRPVQLRDACNHITCHCGESFCYICGNPAGEMSGHWGADRCPRYGLLGRLRVEPIDDHPVQFAHQHDPLGMRPDPDVATHNALGHMELAEQAAPQQELPNLQPAPVHGQQFAPPLVIVAQPFPIAQQQEVMIPQGRQVHGLNRLRQVFRVNVINRRLVDQNRVDIGAEQEVRIDLLQEDEDRARERMMRLFMG</sequence>
<evidence type="ECO:0000256" key="6">
    <source>
        <dbReference type="ARBA" id="ARBA00022786"/>
    </source>
</evidence>
<dbReference type="SUPFAM" id="SSF57850">
    <property type="entry name" value="RING/U-box"/>
    <property type="match status" value="1"/>
</dbReference>
<dbReference type="InterPro" id="IPR044066">
    <property type="entry name" value="TRIAD_supradom"/>
</dbReference>
<accession>A0AB34KA22</accession>
<dbReference type="Pfam" id="PF01485">
    <property type="entry name" value="IBR"/>
    <property type="match status" value="1"/>
</dbReference>
<dbReference type="GeneID" id="96010939"/>
<dbReference type="GO" id="GO:0043130">
    <property type="term" value="F:ubiquitin binding"/>
    <property type="evidence" value="ECO:0007669"/>
    <property type="project" value="TreeGrafter"/>
</dbReference>
<dbReference type="InterPro" id="IPR051628">
    <property type="entry name" value="LUBAC_E3_Ligases"/>
</dbReference>
<dbReference type="GO" id="GO:0043161">
    <property type="term" value="P:proteasome-mediated ubiquitin-dependent protein catabolic process"/>
    <property type="evidence" value="ECO:0007669"/>
    <property type="project" value="TreeGrafter"/>
</dbReference>
<dbReference type="Proteomes" id="UP000803884">
    <property type="component" value="Unassembled WGS sequence"/>
</dbReference>
<evidence type="ECO:0000256" key="2">
    <source>
        <dbReference type="ARBA" id="ARBA00022679"/>
    </source>
</evidence>
<name>A0AB34KA22_9PEZI</name>
<keyword evidence="5" id="KW-0863">Zinc-finger</keyword>
<dbReference type="EMBL" id="JAAQHG020000089">
    <property type="protein sequence ID" value="KAL1581967.1"/>
    <property type="molecule type" value="Genomic_DNA"/>
</dbReference>
<keyword evidence="7" id="KW-0862">Zinc</keyword>
<evidence type="ECO:0000259" key="8">
    <source>
        <dbReference type="PROSITE" id="PS51873"/>
    </source>
</evidence>
<proteinExistence type="predicted"/>
<dbReference type="GO" id="GO:0097039">
    <property type="term" value="P:protein linear polyubiquitination"/>
    <property type="evidence" value="ECO:0007669"/>
    <property type="project" value="TreeGrafter"/>
</dbReference>
<reference evidence="9 10" key="1">
    <citation type="journal article" date="2020" name="Microbiol. Resour. Announc.">
        <title>Draft Genome Sequence of a Cladosporium Species Isolated from the Mesophotic Ascidian Didemnum maculosum.</title>
        <authorList>
            <person name="Gioti A."/>
            <person name="Siaperas R."/>
            <person name="Nikolaivits E."/>
            <person name="Le Goff G."/>
            <person name="Ouazzani J."/>
            <person name="Kotoulas G."/>
            <person name="Topakas E."/>
        </authorList>
    </citation>
    <scope>NUCLEOTIDE SEQUENCE [LARGE SCALE GENOMIC DNA]</scope>
    <source>
        <strain evidence="9 10">TM138-S3</strain>
    </source>
</reference>
<evidence type="ECO:0000256" key="7">
    <source>
        <dbReference type="ARBA" id="ARBA00022833"/>
    </source>
</evidence>
<dbReference type="GO" id="GO:0008270">
    <property type="term" value="F:zinc ion binding"/>
    <property type="evidence" value="ECO:0007669"/>
    <property type="project" value="UniProtKB-KW"/>
</dbReference>
<dbReference type="AlphaFoldDB" id="A0AB34KA22"/>